<protein>
    <submittedName>
        <fullName evidence="1">Uncharacterized protein</fullName>
    </submittedName>
</protein>
<evidence type="ECO:0000313" key="1">
    <source>
        <dbReference type="EMBL" id="PCS21214.1"/>
    </source>
</evidence>
<reference evidence="2" key="1">
    <citation type="submission" date="2017-04" db="EMBL/GenBank/DDBJ databases">
        <title>Genome evolution of the luminous symbionts of deep sea anglerfish.</title>
        <authorList>
            <person name="Hendry T.A."/>
        </authorList>
    </citation>
    <scope>NUCLEOTIDE SEQUENCE [LARGE SCALE GENOMIC DNA]</scope>
</reference>
<proteinExistence type="predicted"/>
<dbReference type="EMBL" id="NBYY01000037">
    <property type="protein sequence ID" value="PCS21214.1"/>
    <property type="molecule type" value="Genomic_DNA"/>
</dbReference>
<dbReference type="Proteomes" id="UP000219020">
    <property type="component" value="Unassembled WGS sequence"/>
</dbReference>
<dbReference type="AlphaFoldDB" id="A0A2A5SZ74"/>
<sequence length="39" mass="4771">MNHLERYVCILLQTRRVSVKEQQLYLRISYALTNLLFIM</sequence>
<name>A0A2A5SZ74_9GAMM</name>
<keyword evidence="2" id="KW-1185">Reference proteome</keyword>
<organism evidence="1 2">
    <name type="scientific">Candidatus Enterovibrio escicola</name>
    <dbReference type="NCBI Taxonomy" id="1927127"/>
    <lineage>
        <taxon>Bacteria</taxon>
        <taxon>Pseudomonadati</taxon>
        <taxon>Pseudomonadota</taxon>
        <taxon>Gammaproteobacteria</taxon>
        <taxon>Vibrionales</taxon>
        <taxon>Vibrionaceae</taxon>
        <taxon>Enterovibrio</taxon>
    </lineage>
</organism>
<gene>
    <name evidence="1" type="ORF">BTN49_3224</name>
</gene>
<comment type="caution">
    <text evidence="1">The sequence shown here is derived from an EMBL/GenBank/DDBJ whole genome shotgun (WGS) entry which is preliminary data.</text>
</comment>
<evidence type="ECO:0000313" key="2">
    <source>
        <dbReference type="Proteomes" id="UP000219020"/>
    </source>
</evidence>
<accession>A0A2A5SZ74</accession>